<accession>A0A0C9QDQ7</accession>
<dbReference type="AlphaFoldDB" id="A0A0C9QDQ7"/>
<dbReference type="InterPro" id="IPR003444">
    <property type="entry name" value="MraZ"/>
</dbReference>
<keyword evidence="4 7" id="KW-0805">Transcription regulation</keyword>
<dbReference type="GO" id="GO:0000976">
    <property type="term" value="F:transcription cis-regulatory region binding"/>
    <property type="evidence" value="ECO:0007669"/>
    <property type="project" value="TreeGrafter"/>
</dbReference>
<dbReference type="RefSeq" id="WP_003565149.1">
    <property type="nucleotide sequence ID" value="NZ_BAYM01000088.1"/>
</dbReference>
<dbReference type="HAMAP" id="MF_01008">
    <property type="entry name" value="MraZ"/>
    <property type="match status" value="1"/>
</dbReference>
<dbReference type="InterPro" id="IPR035644">
    <property type="entry name" value="MraZ_C"/>
</dbReference>
<reference evidence="10" key="1">
    <citation type="submission" date="2014-05" db="EMBL/GenBank/DDBJ databases">
        <title>Whole genome sequencing of Lactobacillus casei NRIC0644.</title>
        <authorList>
            <person name="Atarashi H."/>
            <person name="Yoshida Y."/>
            <person name="Fujimura S."/>
            <person name="Tanaka N."/>
            <person name="Shiwa Y."/>
            <person name="Yoshikawa H."/>
            <person name="Okada S."/>
            <person name="Nakagawa J."/>
        </authorList>
    </citation>
    <scope>NUCLEOTIDE SEQUENCE [LARGE SCALE GENOMIC DNA]</scope>
    <source>
        <strain evidence="10">NRIC0644</strain>
    </source>
</reference>
<dbReference type="Proteomes" id="UP000032552">
    <property type="component" value="Unassembled WGS sequence"/>
</dbReference>
<evidence type="ECO:0000313" key="9">
    <source>
        <dbReference type="EMBL" id="GAN36758.1"/>
    </source>
</evidence>
<dbReference type="PROSITE" id="PS51740">
    <property type="entry name" value="SPOVT_ABRB"/>
    <property type="match status" value="2"/>
</dbReference>
<name>A0A0C9QDQ7_LACPA</name>
<evidence type="ECO:0000256" key="3">
    <source>
        <dbReference type="ARBA" id="ARBA00022737"/>
    </source>
</evidence>
<dbReference type="PANTHER" id="PTHR34701">
    <property type="entry name" value="TRANSCRIPTIONAL REGULATOR MRAZ"/>
    <property type="match status" value="1"/>
</dbReference>
<dbReference type="FunFam" id="3.40.1550.20:FF:000002">
    <property type="entry name" value="Transcriptional regulator MraZ"/>
    <property type="match status" value="1"/>
</dbReference>
<dbReference type="GeneID" id="57089944"/>
<dbReference type="GO" id="GO:0005737">
    <property type="term" value="C:cytoplasm"/>
    <property type="evidence" value="ECO:0007669"/>
    <property type="project" value="UniProtKB-UniRule"/>
</dbReference>
<keyword evidence="3" id="KW-0677">Repeat</keyword>
<dbReference type="Gene3D" id="3.40.1550.20">
    <property type="entry name" value="Transcriptional regulator MraZ domain"/>
    <property type="match status" value="1"/>
</dbReference>
<keyword evidence="9" id="KW-0131">Cell cycle</keyword>
<evidence type="ECO:0000256" key="5">
    <source>
        <dbReference type="ARBA" id="ARBA00023125"/>
    </source>
</evidence>
<evidence type="ECO:0000313" key="10">
    <source>
        <dbReference type="Proteomes" id="UP000032552"/>
    </source>
</evidence>
<keyword evidence="5 7" id="KW-0238">DNA-binding</keyword>
<dbReference type="EMBL" id="BAYM01000088">
    <property type="protein sequence ID" value="GAN36758.1"/>
    <property type="molecule type" value="Genomic_DNA"/>
</dbReference>
<keyword evidence="9" id="KW-0132">Cell division</keyword>
<comment type="subcellular location">
    <subcellularLocation>
        <location evidence="7">Cytoplasm</location>
        <location evidence="7">Nucleoid</location>
    </subcellularLocation>
</comment>
<dbReference type="GO" id="GO:0009295">
    <property type="term" value="C:nucleoid"/>
    <property type="evidence" value="ECO:0007669"/>
    <property type="project" value="UniProtKB-SubCell"/>
</dbReference>
<dbReference type="InterPro" id="IPR020603">
    <property type="entry name" value="MraZ_dom"/>
</dbReference>
<feature type="domain" description="SpoVT-AbrB" evidence="8">
    <location>
        <begin position="5"/>
        <end position="47"/>
    </location>
</feature>
<dbReference type="GO" id="GO:2000143">
    <property type="term" value="P:negative regulation of DNA-templated transcription initiation"/>
    <property type="evidence" value="ECO:0007669"/>
    <property type="project" value="TreeGrafter"/>
</dbReference>
<evidence type="ECO:0000256" key="1">
    <source>
        <dbReference type="ARBA" id="ARBA00013860"/>
    </source>
</evidence>
<dbReference type="GO" id="GO:0051301">
    <property type="term" value="P:cell division"/>
    <property type="evidence" value="ECO:0007669"/>
    <property type="project" value="UniProtKB-KW"/>
</dbReference>
<evidence type="ECO:0000259" key="8">
    <source>
        <dbReference type="PROSITE" id="PS51740"/>
    </source>
</evidence>
<proteinExistence type="inferred from homology"/>
<protein>
    <recommendedName>
        <fullName evidence="1 7">Transcriptional regulator MraZ</fullName>
    </recommendedName>
</protein>
<comment type="similarity">
    <text evidence="7">Belongs to the MraZ family.</text>
</comment>
<evidence type="ECO:0000256" key="7">
    <source>
        <dbReference type="HAMAP-Rule" id="MF_01008"/>
    </source>
</evidence>
<comment type="caution">
    <text evidence="9">The sequence shown here is derived from an EMBL/GenBank/DDBJ whole genome shotgun (WGS) entry which is preliminary data.</text>
</comment>
<keyword evidence="6 7" id="KW-0804">Transcription</keyword>
<evidence type="ECO:0000256" key="6">
    <source>
        <dbReference type="ARBA" id="ARBA00023163"/>
    </source>
</evidence>
<dbReference type="InterPro" id="IPR035642">
    <property type="entry name" value="MraZ_N"/>
</dbReference>
<dbReference type="InterPro" id="IPR038619">
    <property type="entry name" value="MraZ_sf"/>
</dbReference>
<dbReference type="NCBIfam" id="TIGR00242">
    <property type="entry name" value="division/cell wall cluster transcriptional repressor MraZ"/>
    <property type="match status" value="1"/>
</dbReference>
<dbReference type="Pfam" id="PF02381">
    <property type="entry name" value="MraZ"/>
    <property type="match status" value="2"/>
</dbReference>
<feature type="domain" description="SpoVT-AbrB" evidence="8">
    <location>
        <begin position="76"/>
        <end position="119"/>
    </location>
</feature>
<dbReference type="GO" id="GO:0003700">
    <property type="term" value="F:DNA-binding transcription factor activity"/>
    <property type="evidence" value="ECO:0007669"/>
    <property type="project" value="UniProtKB-UniRule"/>
</dbReference>
<evidence type="ECO:0000256" key="4">
    <source>
        <dbReference type="ARBA" id="ARBA00023015"/>
    </source>
</evidence>
<dbReference type="InterPro" id="IPR037914">
    <property type="entry name" value="SpoVT-AbrB_sf"/>
</dbReference>
<gene>
    <name evidence="7" type="primary">mraZ</name>
    <name evidence="9" type="ORF">LC0644_1347</name>
</gene>
<sequence length="143" mass="16235">MLMGEFERSIDAKGRLIIPAKFRDQLGASFVLTRGMDGCLFGYPIAEWDKLQTKLATLPLAKKDARTFTRFLFSAATECDIDKQGRINIPKPLFKHAGLQKDCVLVGVNTRIEVWDAERWEQFAETAEENFDDISENLTDFGL</sequence>
<dbReference type="CDD" id="cd16321">
    <property type="entry name" value="MraZ_C"/>
    <property type="match status" value="1"/>
</dbReference>
<keyword evidence="2 7" id="KW-0963">Cytoplasm</keyword>
<dbReference type="InterPro" id="IPR007159">
    <property type="entry name" value="SpoVT-AbrB_dom"/>
</dbReference>
<organism evidence="9 10">
    <name type="scientific">Lacticaseibacillus paracasei NRIC 0644</name>
    <dbReference type="NCBI Taxonomy" id="1435038"/>
    <lineage>
        <taxon>Bacteria</taxon>
        <taxon>Bacillati</taxon>
        <taxon>Bacillota</taxon>
        <taxon>Bacilli</taxon>
        <taxon>Lactobacillales</taxon>
        <taxon>Lactobacillaceae</taxon>
        <taxon>Lacticaseibacillus</taxon>
    </lineage>
</organism>
<dbReference type="CDD" id="cd16320">
    <property type="entry name" value="MraZ_N"/>
    <property type="match status" value="1"/>
</dbReference>
<dbReference type="PANTHER" id="PTHR34701:SF1">
    <property type="entry name" value="TRANSCRIPTIONAL REGULATOR MRAZ"/>
    <property type="match status" value="1"/>
</dbReference>
<comment type="subunit">
    <text evidence="7">Forms oligomers.</text>
</comment>
<dbReference type="SUPFAM" id="SSF89447">
    <property type="entry name" value="AbrB/MazE/MraZ-like"/>
    <property type="match status" value="1"/>
</dbReference>
<evidence type="ECO:0000256" key="2">
    <source>
        <dbReference type="ARBA" id="ARBA00022490"/>
    </source>
</evidence>